<sequence length="95" mass="10669">MLDGLPRNRYVLQTPHRIPYSRGTIQVEKYRFYPLARRCSLSNTLARPGALTRTTKASDASRMCVGHSDTHLNSLYGTKKGCKPLSESVREDSNA</sequence>
<name>A0A8X6XS21_9ARAC</name>
<dbReference type="Proteomes" id="UP000886998">
    <property type="component" value="Unassembled WGS sequence"/>
</dbReference>
<gene>
    <name evidence="1" type="ORF">TNIN_404881</name>
</gene>
<proteinExistence type="predicted"/>
<organism evidence="1 2">
    <name type="scientific">Trichonephila inaurata madagascariensis</name>
    <dbReference type="NCBI Taxonomy" id="2747483"/>
    <lineage>
        <taxon>Eukaryota</taxon>
        <taxon>Metazoa</taxon>
        <taxon>Ecdysozoa</taxon>
        <taxon>Arthropoda</taxon>
        <taxon>Chelicerata</taxon>
        <taxon>Arachnida</taxon>
        <taxon>Araneae</taxon>
        <taxon>Araneomorphae</taxon>
        <taxon>Entelegynae</taxon>
        <taxon>Araneoidea</taxon>
        <taxon>Nephilidae</taxon>
        <taxon>Trichonephila</taxon>
        <taxon>Trichonephila inaurata</taxon>
    </lineage>
</organism>
<dbReference type="EMBL" id="BMAV01011634">
    <property type="protein sequence ID" value="GFY57640.1"/>
    <property type="molecule type" value="Genomic_DNA"/>
</dbReference>
<keyword evidence="2" id="KW-1185">Reference proteome</keyword>
<comment type="caution">
    <text evidence="1">The sequence shown here is derived from an EMBL/GenBank/DDBJ whole genome shotgun (WGS) entry which is preliminary data.</text>
</comment>
<protein>
    <submittedName>
        <fullName evidence="1">Uncharacterized protein</fullName>
    </submittedName>
</protein>
<dbReference type="AlphaFoldDB" id="A0A8X6XS21"/>
<reference evidence="1" key="1">
    <citation type="submission" date="2020-08" db="EMBL/GenBank/DDBJ databases">
        <title>Multicomponent nature underlies the extraordinary mechanical properties of spider dragline silk.</title>
        <authorList>
            <person name="Kono N."/>
            <person name="Nakamura H."/>
            <person name="Mori M."/>
            <person name="Yoshida Y."/>
            <person name="Ohtoshi R."/>
            <person name="Malay A.D."/>
            <person name="Moran D.A.P."/>
            <person name="Tomita M."/>
            <person name="Numata K."/>
            <person name="Arakawa K."/>
        </authorList>
    </citation>
    <scope>NUCLEOTIDE SEQUENCE</scope>
</reference>
<evidence type="ECO:0000313" key="1">
    <source>
        <dbReference type="EMBL" id="GFY57640.1"/>
    </source>
</evidence>
<evidence type="ECO:0000313" key="2">
    <source>
        <dbReference type="Proteomes" id="UP000886998"/>
    </source>
</evidence>
<accession>A0A8X6XS21</accession>